<proteinExistence type="predicted"/>
<protein>
    <submittedName>
        <fullName evidence="2">Uncharacterized protein</fullName>
    </submittedName>
</protein>
<sequence length="149" mass="15289">MKKRGSFLRTARLPDQKKKPLAQTSLWRRLSGLLALLAFALSLALAAPAAMAGAPGGNCGLCLTQSAPTERLLLPLSEQESDPAAPQGPSELTGGTFADADEAHAFEAALANAATLGRMGQEASCLRPEASPISSTGGYDPPLRPPPAG</sequence>
<feature type="region of interest" description="Disordered" evidence="1">
    <location>
        <begin position="121"/>
        <end position="149"/>
    </location>
</feature>
<name>A0A2J7TIE7_METSI</name>
<accession>A0A2J7TIE7</accession>
<organism evidence="2 3">
    <name type="scientific">Methylocella silvestris</name>
    <dbReference type="NCBI Taxonomy" id="199596"/>
    <lineage>
        <taxon>Bacteria</taxon>
        <taxon>Pseudomonadati</taxon>
        <taxon>Pseudomonadota</taxon>
        <taxon>Alphaproteobacteria</taxon>
        <taxon>Hyphomicrobiales</taxon>
        <taxon>Beijerinckiaceae</taxon>
        <taxon>Methylocella</taxon>
    </lineage>
</organism>
<evidence type="ECO:0000313" key="3">
    <source>
        <dbReference type="Proteomes" id="UP000236286"/>
    </source>
</evidence>
<dbReference type="AlphaFoldDB" id="A0A2J7TIE7"/>
<feature type="region of interest" description="Disordered" evidence="1">
    <location>
        <begin position="76"/>
        <end position="97"/>
    </location>
</feature>
<evidence type="ECO:0000313" key="2">
    <source>
        <dbReference type="EMBL" id="PNG26517.1"/>
    </source>
</evidence>
<dbReference type="Proteomes" id="UP000236286">
    <property type="component" value="Unassembled WGS sequence"/>
</dbReference>
<evidence type="ECO:0000256" key="1">
    <source>
        <dbReference type="SAM" id="MobiDB-lite"/>
    </source>
</evidence>
<comment type="caution">
    <text evidence="2">The sequence shown here is derived from an EMBL/GenBank/DDBJ whole genome shotgun (WGS) entry which is preliminary data.</text>
</comment>
<dbReference type="EMBL" id="PDZR01000006">
    <property type="protein sequence ID" value="PNG26517.1"/>
    <property type="molecule type" value="Genomic_DNA"/>
</dbReference>
<reference evidence="2 3" key="1">
    <citation type="submission" date="2017-10" db="EMBL/GenBank/DDBJ databases">
        <title>Genome announcement of Methylocella silvestris TVC from permafrost.</title>
        <authorList>
            <person name="Wang J."/>
            <person name="Geng K."/>
            <person name="Ul-Haque F."/>
            <person name="Crombie A.T."/>
            <person name="Street L.E."/>
            <person name="Wookey P.A."/>
            <person name="Murrell J.C."/>
            <person name="Pratscher J."/>
        </authorList>
    </citation>
    <scope>NUCLEOTIDE SEQUENCE [LARGE SCALE GENOMIC DNA]</scope>
    <source>
        <strain evidence="2 3">TVC</strain>
    </source>
</reference>
<gene>
    <name evidence="2" type="ORF">CR492_07420</name>
</gene>